<dbReference type="AlphaFoldDB" id="A0A829Y8V3"/>
<gene>
    <name evidence="3" type="ORF">GCM10011487_10020</name>
</gene>
<organism evidence="3 4">
    <name type="scientific">Steroidobacter agaridevorans</name>
    <dbReference type="NCBI Taxonomy" id="2695856"/>
    <lineage>
        <taxon>Bacteria</taxon>
        <taxon>Pseudomonadati</taxon>
        <taxon>Pseudomonadota</taxon>
        <taxon>Gammaproteobacteria</taxon>
        <taxon>Steroidobacterales</taxon>
        <taxon>Steroidobacteraceae</taxon>
        <taxon>Steroidobacter</taxon>
    </lineage>
</organism>
<evidence type="ECO:0000313" key="4">
    <source>
        <dbReference type="Proteomes" id="UP000445000"/>
    </source>
</evidence>
<feature type="compositionally biased region" description="Low complexity" evidence="1">
    <location>
        <begin position="30"/>
        <end position="43"/>
    </location>
</feature>
<protein>
    <submittedName>
        <fullName evidence="3">Uncharacterized protein</fullName>
    </submittedName>
</protein>
<feature type="chain" id="PRO_5032352184" evidence="2">
    <location>
        <begin position="28"/>
        <end position="145"/>
    </location>
</feature>
<feature type="region of interest" description="Disordered" evidence="1">
    <location>
        <begin position="30"/>
        <end position="74"/>
    </location>
</feature>
<reference evidence="4" key="1">
    <citation type="submission" date="2020-01" db="EMBL/GenBank/DDBJ databases">
        <title>'Steroidobacter agaridevorans' sp. nov., agar-degrading bacteria isolated from rhizosphere soils.</title>
        <authorList>
            <person name="Ikenaga M."/>
            <person name="Kataoka M."/>
            <person name="Murouchi A."/>
            <person name="Katsuragi S."/>
            <person name="Sakai M."/>
        </authorList>
    </citation>
    <scope>NUCLEOTIDE SEQUENCE [LARGE SCALE GENOMIC DNA]</scope>
    <source>
        <strain evidence="4">YU21-B</strain>
    </source>
</reference>
<evidence type="ECO:0000256" key="1">
    <source>
        <dbReference type="SAM" id="MobiDB-lite"/>
    </source>
</evidence>
<proteinExistence type="predicted"/>
<keyword evidence="4" id="KW-1185">Reference proteome</keyword>
<name>A0A829Y8V3_9GAMM</name>
<sequence length="145" mass="15808">MLEESVMMFRQLWLMVVAIGATGQVLAQDAAPAEPATAPQAATPAPPPPDARPVSENAATPEPAPKASSLTEGELDADKIIAMQKAGYQIKNENGQILLCRQDVPTGSRLRKKTSCMTARDWERLQEDNKLQLKAIERTPRMSNK</sequence>
<evidence type="ECO:0000313" key="3">
    <source>
        <dbReference type="EMBL" id="GFE79002.1"/>
    </source>
</evidence>
<comment type="caution">
    <text evidence="3">The sequence shown here is derived from an EMBL/GenBank/DDBJ whole genome shotgun (WGS) entry which is preliminary data.</text>
</comment>
<feature type="signal peptide" evidence="2">
    <location>
        <begin position="1"/>
        <end position="27"/>
    </location>
</feature>
<dbReference type="Proteomes" id="UP000445000">
    <property type="component" value="Unassembled WGS sequence"/>
</dbReference>
<evidence type="ECO:0000256" key="2">
    <source>
        <dbReference type="SAM" id="SignalP"/>
    </source>
</evidence>
<keyword evidence="2" id="KW-0732">Signal</keyword>
<dbReference type="EMBL" id="BLJN01000001">
    <property type="protein sequence ID" value="GFE79002.1"/>
    <property type="molecule type" value="Genomic_DNA"/>
</dbReference>
<accession>A0A829Y8V3</accession>